<dbReference type="Proteomes" id="UP001318860">
    <property type="component" value="Unassembled WGS sequence"/>
</dbReference>
<gene>
    <name evidence="2" type="ORF">DH2020_007789</name>
</gene>
<proteinExistence type="predicted"/>
<evidence type="ECO:0000313" key="3">
    <source>
        <dbReference type="Proteomes" id="UP001318860"/>
    </source>
</evidence>
<keyword evidence="3" id="KW-1185">Reference proteome</keyword>
<feature type="region of interest" description="Disordered" evidence="1">
    <location>
        <begin position="1"/>
        <end position="52"/>
    </location>
</feature>
<evidence type="ECO:0000256" key="1">
    <source>
        <dbReference type="SAM" id="MobiDB-lite"/>
    </source>
</evidence>
<comment type="caution">
    <text evidence="2">The sequence shown here is derived from an EMBL/GenBank/DDBJ whole genome shotgun (WGS) entry which is preliminary data.</text>
</comment>
<accession>A0ABR0TZ48</accession>
<name>A0ABR0TZ48_REHGL</name>
<feature type="compositionally biased region" description="Acidic residues" evidence="1">
    <location>
        <begin position="9"/>
        <end position="23"/>
    </location>
</feature>
<reference evidence="2 3" key="1">
    <citation type="journal article" date="2021" name="Comput. Struct. Biotechnol. J.">
        <title>De novo genome assembly of the potent medicinal plant Rehmannia glutinosa using nanopore technology.</title>
        <authorList>
            <person name="Ma L."/>
            <person name="Dong C."/>
            <person name="Song C."/>
            <person name="Wang X."/>
            <person name="Zheng X."/>
            <person name="Niu Y."/>
            <person name="Chen S."/>
            <person name="Feng W."/>
        </authorList>
    </citation>
    <scope>NUCLEOTIDE SEQUENCE [LARGE SCALE GENOMIC DNA]</scope>
    <source>
        <strain evidence="2">DH-2019</strain>
    </source>
</reference>
<feature type="compositionally biased region" description="Low complexity" evidence="1">
    <location>
        <begin position="180"/>
        <end position="200"/>
    </location>
</feature>
<evidence type="ECO:0000313" key="2">
    <source>
        <dbReference type="EMBL" id="KAK6115520.1"/>
    </source>
</evidence>
<sequence>MIGTSESVPETESEPSITTDDDTSVQTDVETPATAPVNTHVPTDSEIESELESEQNQLLFDLVMGFVESKMSHALPYPSLIYMILNSQGLNMWNNDTFSPEPELFTISHYLFKGDREIDLPFKFPGEEDDIEVVPPITLAKEHMQDYENYKVHMQSMLLPLLGQKIGEVVDNGGAGIGSGPSTTGGRASSSGAKSGVDDL</sequence>
<organism evidence="2 3">
    <name type="scientific">Rehmannia glutinosa</name>
    <name type="common">Chinese foxglove</name>
    <dbReference type="NCBI Taxonomy" id="99300"/>
    <lineage>
        <taxon>Eukaryota</taxon>
        <taxon>Viridiplantae</taxon>
        <taxon>Streptophyta</taxon>
        <taxon>Embryophyta</taxon>
        <taxon>Tracheophyta</taxon>
        <taxon>Spermatophyta</taxon>
        <taxon>Magnoliopsida</taxon>
        <taxon>eudicotyledons</taxon>
        <taxon>Gunneridae</taxon>
        <taxon>Pentapetalae</taxon>
        <taxon>asterids</taxon>
        <taxon>lamiids</taxon>
        <taxon>Lamiales</taxon>
        <taxon>Orobanchaceae</taxon>
        <taxon>Rehmannieae</taxon>
        <taxon>Rehmannia</taxon>
    </lineage>
</organism>
<dbReference type="EMBL" id="JABTTQ020003506">
    <property type="protein sequence ID" value="KAK6115520.1"/>
    <property type="molecule type" value="Genomic_DNA"/>
</dbReference>
<feature type="region of interest" description="Disordered" evidence="1">
    <location>
        <begin position="173"/>
        <end position="200"/>
    </location>
</feature>
<protein>
    <submittedName>
        <fullName evidence="2">Uncharacterized protein</fullName>
    </submittedName>
</protein>